<sequence>MPLRRIWPVLNLMVTRVDWLFQLSDNDNMPETPVACLLSPNQPCAQPVDHHDIRKAILLPSKSIKIHASPFLFPFFFRLPRYFHATNYQPLGNNRISPKNPASRSLQMSQTFLRAGRSPPPLLQYRHTSLDSDWPHMVTQDPDQAFLDAYRYQLAPIAYTAGLAHYHRPPSHAQSLQTVDPQPDPQNAAQ</sequence>
<dbReference type="GeneID" id="42528181"/>
<dbReference type="Proteomes" id="UP000002038">
    <property type="component" value="Unassembled WGS sequence"/>
</dbReference>
<protein>
    <submittedName>
        <fullName evidence="3">Uncharacterized protein</fullName>
    </submittedName>
</protein>
<accession>A0A179UUN5</accession>
<feature type="region of interest" description="Disordered" evidence="1">
    <location>
        <begin position="169"/>
        <end position="190"/>
    </location>
</feature>
<feature type="signal peptide" evidence="2">
    <location>
        <begin position="1"/>
        <end position="19"/>
    </location>
</feature>
<organism evidence="3 4">
    <name type="scientific">Blastomyces gilchristii (strain SLH14081)</name>
    <name type="common">Blastomyces dermatitidis</name>
    <dbReference type="NCBI Taxonomy" id="559298"/>
    <lineage>
        <taxon>Eukaryota</taxon>
        <taxon>Fungi</taxon>
        <taxon>Dikarya</taxon>
        <taxon>Ascomycota</taxon>
        <taxon>Pezizomycotina</taxon>
        <taxon>Eurotiomycetes</taxon>
        <taxon>Eurotiomycetidae</taxon>
        <taxon>Onygenales</taxon>
        <taxon>Ajellomycetaceae</taxon>
        <taxon>Blastomyces</taxon>
    </lineage>
</organism>
<dbReference type="RefSeq" id="XP_031579510.1">
    <property type="nucleotide sequence ID" value="XM_031722672.1"/>
</dbReference>
<name>A0A179UUN5_BLAGS</name>
<dbReference type="AlphaFoldDB" id="A0A179UUN5"/>
<feature type="compositionally biased region" description="Polar residues" evidence="1">
    <location>
        <begin position="172"/>
        <end position="190"/>
    </location>
</feature>
<evidence type="ECO:0000313" key="3">
    <source>
        <dbReference type="EMBL" id="OAT10787.1"/>
    </source>
</evidence>
<keyword evidence="2" id="KW-0732">Signal</keyword>
<evidence type="ECO:0000256" key="2">
    <source>
        <dbReference type="SAM" id="SignalP"/>
    </source>
</evidence>
<evidence type="ECO:0000256" key="1">
    <source>
        <dbReference type="SAM" id="MobiDB-lite"/>
    </source>
</evidence>
<reference evidence="4" key="1">
    <citation type="journal article" date="2015" name="PLoS Genet.">
        <title>The dynamic genome and transcriptome of the human fungal pathogen Blastomyces and close relative Emmonsia.</title>
        <authorList>
            <person name="Munoz J.F."/>
            <person name="Gauthier G.M."/>
            <person name="Desjardins C.A."/>
            <person name="Gallo J.E."/>
            <person name="Holder J."/>
            <person name="Sullivan T.D."/>
            <person name="Marty A.J."/>
            <person name="Carmen J.C."/>
            <person name="Chen Z."/>
            <person name="Ding L."/>
            <person name="Gujja S."/>
            <person name="Magrini V."/>
            <person name="Misas E."/>
            <person name="Mitreva M."/>
            <person name="Priest M."/>
            <person name="Saif S."/>
            <person name="Whiston E.A."/>
            <person name="Young S."/>
            <person name="Zeng Q."/>
            <person name="Goldman W.E."/>
            <person name="Mardis E.R."/>
            <person name="Taylor J.W."/>
            <person name="McEwen J.G."/>
            <person name="Clay O.K."/>
            <person name="Klein B.S."/>
            <person name="Cuomo C.A."/>
        </authorList>
    </citation>
    <scope>NUCLEOTIDE SEQUENCE [LARGE SCALE GENOMIC DNA]</scope>
    <source>
        <strain evidence="4">SLH14081</strain>
    </source>
</reference>
<feature type="chain" id="PRO_5008107567" evidence="2">
    <location>
        <begin position="20"/>
        <end position="190"/>
    </location>
</feature>
<dbReference type="STRING" id="559298.A0A179UUN5"/>
<dbReference type="EMBL" id="GG657461">
    <property type="protein sequence ID" value="OAT10787.1"/>
    <property type="molecule type" value="Genomic_DNA"/>
</dbReference>
<proteinExistence type="predicted"/>
<gene>
    <name evidence="3" type="ORF">BDBG_06579</name>
</gene>
<dbReference type="KEGG" id="bgh:BDBG_06579"/>
<dbReference type="VEuPathDB" id="FungiDB:BDBG_06579"/>
<evidence type="ECO:0000313" key="4">
    <source>
        <dbReference type="Proteomes" id="UP000002038"/>
    </source>
</evidence>
<dbReference type="OrthoDB" id="4178555at2759"/>
<keyword evidence="4" id="KW-1185">Reference proteome</keyword>